<organism evidence="1 2">
    <name type="scientific">Phytohabitans suffuscus</name>
    <dbReference type="NCBI Taxonomy" id="624315"/>
    <lineage>
        <taxon>Bacteria</taxon>
        <taxon>Bacillati</taxon>
        <taxon>Actinomycetota</taxon>
        <taxon>Actinomycetes</taxon>
        <taxon>Micromonosporales</taxon>
        <taxon>Micromonosporaceae</taxon>
    </lineage>
</organism>
<dbReference type="AlphaFoldDB" id="A0A6F8YPU7"/>
<dbReference type="RefSeq" id="WP_173159455.1">
    <property type="nucleotide sequence ID" value="NZ_AP022871.1"/>
</dbReference>
<sequence>MRRLLLTWVWLIRELRDSARAQPIALHPATLPPTAPDDAVTELVRTDVPAWLDCEQYSFVAAIERAAALDLAGTSAALTVAFYRYGPGVGDVLESFLLANSHALRAARRTGDRAAEAVLLTQLGQLCCDRDRLAESRQHLVDALSILRDLGDQNGEAVVLVALGTTLRALGRFSEALHLLLRAHAYFMTTAPLGPAAGFTARALGLIHLDRGDFAAARTDLTEALAANRRLGHPTGEAMSFWGLSMLCRATGDLDQALELGRTGLDIARSAGAELQEACISQAVAKTHIRLGHTDEATPILARALAICRRLGDRWGEALALRTRGELKLATGQLGQAETDLTDAHTIWTAIDAAAMRARTERDLATLHDARGNPHTAATLRRTALRTFADLGAREHRELTPATPVTTRVT</sequence>
<dbReference type="PANTHER" id="PTHR47691">
    <property type="entry name" value="REGULATOR-RELATED"/>
    <property type="match status" value="1"/>
</dbReference>
<dbReference type="Gene3D" id="1.25.40.10">
    <property type="entry name" value="Tetratricopeptide repeat domain"/>
    <property type="match status" value="2"/>
</dbReference>
<evidence type="ECO:0000313" key="2">
    <source>
        <dbReference type="Proteomes" id="UP000503011"/>
    </source>
</evidence>
<dbReference type="InterPro" id="IPR019734">
    <property type="entry name" value="TPR_rpt"/>
</dbReference>
<proteinExistence type="predicted"/>
<gene>
    <name evidence="1" type="ORF">Psuf_054630</name>
</gene>
<keyword evidence="2" id="KW-1185">Reference proteome</keyword>
<name>A0A6F8YPU7_9ACTN</name>
<dbReference type="Proteomes" id="UP000503011">
    <property type="component" value="Chromosome"/>
</dbReference>
<dbReference type="InterPro" id="IPR011990">
    <property type="entry name" value="TPR-like_helical_dom_sf"/>
</dbReference>
<accession>A0A6F8YPU7</accession>
<reference evidence="1 2" key="2">
    <citation type="submission" date="2020-03" db="EMBL/GenBank/DDBJ databases">
        <authorList>
            <person name="Ichikawa N."/>
            <person name="Kimura A."/>
            <person name="Kitahashi Y."/>
            <person name="Uohara A."/>
        </authorList>
    </citation>
    <scope>NUCLEOTIDE SEQUENCE [LARGE SCALE GENOMIC DNA]</scope>
    <source>
        <strain evidence="1 2">NBRC 105367</strain>
    </source>
</reference>
<dbReference type="SUPFAM" id="SSF48452">
    <property type="entry name" value="TPR-like"/>
    <property type="match status" value="2"/>
</dbReference>
<dbReference type="SMART" id="SM00028">
    <property type="entry name" value="TPR"/>
    <property type="match status" value="5"/>
</dbReference>
<evidence type="ECO:0008006" key="3">
    <source>
        <dbReference type="Google" id="ProtNLM"/>
    </source>
</evidence>
<dbReference type="KEGG" id="psuu:Psuf_054630"/>
<evidence type="ECO:0000313" key="1">
    <source>
        <dbReference type="EMBL" id="BCB88150.1"/>
    </source>
</evidence>
<reference evidence="1 2" key="1">
    <citation type="submission" date="2020-03" db="EMBL/GenBank/DDBJ databases">
        <title>Whole genome shotgun sequence of Phytohabitans suffuscus NBRC 105367.</title>
        <authorList>
            <person name="Komaki H."/>
            <person name="Tamura T."/>
        </authorList>
    </citation>
    <scope>NUCLEOTIDE SEQUENCE [LARGE SCALE GENOMIC DNA]</scope>
    <source>
        <strain evidence="1 2">NBRC 105367</strain>
    </source>
</reference>
<dbReference type="PANTHER" id="PTHR47691:SF3">
    <property type="entry name" value="HTH-TYPE TRANSCRIPTIONAL REGULATOR RV0890C-RELATED"/>
    <property type="match status" value="1"/>
</dbReference>
<protein>
    <recommendedName>
        <fullName evidence="3">MalT-like TPR region domain-containing protein</fullName>
    </recommendedName>
</protein>
<dbReference type="Pfam" id="PF13424">
    <property type="entry name" value="TPR_12"/>
    <property type="match status" value="2"/>
</dbReference>
<dbReference type="EMBL" id="AP022871">
    <property type="protein sequence ID" value="BCB88150.1"/>
    <property type="molecule type" value="Genomic_DNA"/>
</dbReference>